<protein>
    <submittedName>
        <fullName evidence="1">Uncharacterized protein</fullName>
    </submittedName>
</protein>
<comment type="caution">
    <text evidence="1">The sequence shown here is derived from an EMBL/GenBank/DDBJ whole genome shotgun (WGS) entry which is preliminary data.</text>
</comment>
<accession>A0ABD0LDU5</accession>
<proteinExistence type="predicted"/>
<keyword evidence="2" id="KW-1185">Reference proteome</keyword>
<dbReference type="AlphaFoldDB" id="A0ABD0LDU5"/>
<name>A0ABD0LDU5_9CAEN</name>
<sequence length="87" mass="10037">SGPSADRQNVNFCPTSPAMLLNFTIATVSCDTHCRWQHRCFLVFVERGTPFLEPLPQPDFDLQALCFNKTSELLTRRLANRQTPRRR</sequence>
<dbReference type="EMBL" id="JACVVK020000057">
    <property type="protein sequence ID" value="KAK7497565.1"/>
    <property type="molecule type" value="Genomic_DNA"/>
</dbReference>
<feature type="non-terminal residue" evidence="1">
    <location>
        <position position="1"/>
    </location>
</feature>
<evidence type="ECO:0000313" key="2">
    <source>
        <dbReference type="Proteomes" id="UP001519460"/>
    </source>
</evidence>
<gene>
    <name evidence="1" type="ORF">BaRGS_00011205</name>
</gene>
<dbReference type="Proteomes" id="UP001519460">
    <property type="component" value="Unassembled WGS sequence"/>
</dbReference>
<evidence type="ECO:0000313" key="1">
    <source>
        <dbReference type="EMBL" id="KAK7497565.1"/>
    </source>
</evidence>
<organism evidence="1 2">
    <name type="scientific">Batillaria attramentaria</name>
    <dbReference type="NCBI Taxonomy" id="370345"/>
    <lineage>
        <taxon>Eukaryota</taxon>
        <taxon>Metazoa</taxon>
        <taxon>Spiralia</taxon>
        <taxon>Lophotrochozoa</taxon>
        <taxon>Mollusca</taxon>
        <taxon>Gastropoda</taxon>
        <taxon>Caenogastropoda</taxon>
        <taxon>Sorbeoconcha</taxon>
        <taxon>Cerithioidea</taxon>
        <taxon>Batillariidae</taxon>
        <taxon>Batillaria</taxon>
    </lineage>
</organism>
<reference evidence="1 2" key="1">
    <citation type="journal article" date="2023" name="Sci. Data">
        <title>Genome assembly of the Korean intertidal mud-creeper Batillaria attramentaria.</title>
        <authorList>
            <person name="Patra A.K."/>
            <person name="Ho P.T."/>
            <person name="Jun S."/>
            <person name="Lee S.J."/>
            <person name="Kim Y."/>
            <person name="Won Y.J."/>
        </authorList>
    </citation>
    <scope>NUCLEOTIDE SEQUENCE [LARGE SCALE GENOMIC DNA]</scope>
    <source>
        <strain evidence="1">Wonlab-2016</strain>
    </source>
</reference>